<gene>
    <name evidence="1" type="ORF">F0562_032137</name>
</gene>
<dbReference type="EMBL" id="CM018041">
    <property type="protein sequence ID" value="KAA8534604.1"/>
    <property type="molecule type" value="Genomic_DNA"/>
</dbReference>
<proteinExistence type="predicted"/>
<evidence type="ECO:0000313" key="1">
    <source>
        <dbReference type="EMBL" id="KAA8534604.1"/>
    </source>
</evidence>
<organism evidence="1 2">
    <name type="scientific">Nyssa sinensis</name>
    <dbReference type="NCBI Taxonomy" id="561372"/>
    <lineage>
        <taxon>Eukaryota</taxon>
        <taxon>Viridiplantae</taxon>
        <taxon>Streptophyta</taxon>
        <taxon>Embryophyta</taxon>
        <taxon>Tracheophyta</taxon>
        <taxon>Spermatophyta</taxon>
        <taxon>Magnoliopsida</taxon>
        <taxon>eudicotyledons</taxon>
        <taxon>Gunneridae</taxon>
        <taxon>Pentapetalae</taxon>
        <taxon>asterids</taxon>
        <taxon>Cornales</taxon>
        <taxon>Nyssaceae</taxon>
        <taxon>Nyssa</taxon>
    </lineage>
</organism>
<dbReference type="AlphaFoldDB" id="A0A5J5AW77"/>
<name>A0A5J5AW77_9ASTE</name>
<reference evidence="1 2" key="1">
    <citation type="submission" date="2019-09" db="EMBL/GenBank/DDBJ databases">
        <title>A chromosome-level genome assembly of the Chinese tupelo Nyssa sinensis.</title>
        <authorList>
            <person name="Yang X."/>
            <person name="Kang M."/>
            <person name="Yang Y."/>
            <person name="Xiong H."/>
            <person name="Wang M."/>
            <person name="Zhang Z."/>
            <person name="Wang Z."/>
            <person name="Wu H."/>
            <person name="Ma T."/>
            <person name="Liu J."/>
            <person name="Xi Z."/>
        </authorList>
    </citation>
    <scope>NUCLEOTIDE SEQUENCE [LARGE SCALE GENOMIC DNA]</scope>
    <source>
        <strain evidence="1">J267</strain>
        <tissue evidence="1">Leaf</tissue>
    </source>
</reference>
<keyword evidence="2" id="KW-1185">Reference proteome</keyword>
<protein>
    <submittedName>
        <fullName evidence="1">Uncharacterized protein</fullName>
    </submittedName>
</protein>
<dbReference type="Proteomes" id="UP000325577">
    <property type="component" value="Linkage Group LG18"/>
</dbReference>
<accession>A0A5J5AW77</accession>
<evidence type="ECO:0000313" key="2">
    <source>
        <dbReference type="Proteomes" id="UP000325577"/>
    </source>
</evidence>
<sequence length="66" mass="7625">MKRLIVEVKATKVKDYRKQDEEVLELKRELIAHGYDVCIKKLANTLPKFNLAVLDDIEVEPTKGDL</sequence>